<dbReference type="OMA" id="FTFGMPK"/>
<dbReference type="PANTHER" id="PTHR13605">
    <property type="entry name" value="ER MEMBRANE PROTEIN COMPLEX SUBUNIT 7"/>
    <property type="match status" value="1"/>
</dbReference>
<feature type="transmembrane region" description="Helical" evidence="7">
    <location>
        <begin position="172"/>
        <end position="190"/>
    </location>
</feature>
<evidence type="ECO:0000256" key="3">
    <source>
        <dbReference type="ARBA" id="ARBA00022729"/>
    </source>
</evidence>
<keyword evidence="11" id="KW-1185">Reference proteome</keyword>
<dbReference type="InterPro" id="IPR019008">
    <property type="entry name" value="Beta_sandwich_EMC7"/>
</dbReference>
<dbReference type="eggNOG" id="KOG3306">
    <property type="taxonomic scope" value="Eukaryota"/>
</dbReference>
<evidence type="ECO:0000256" key="6">
    <source>
        <dbReference type="SAM" id="MobiDB-lite"/>
    </source>
</evidence>
<feature type="region of interest" description="Disordered" evidence="6">
    <location>
        <begin position="226"/>
        <end position="257"/>
    </location>
</feature>
<dbReference type="Proteomes" id="UP000002669">
    <property type="component" value="Unassembled WGS sequence"/>
</dbReference>
<comment type="subcellular location">
    <subcellularLocation>
        <location evidence="1">Membrane</location>
        <topology evidence="1">Single-pass membrane protein</topology>
    </subcellularLocation>
</comment>
<feature type="domain" description="ER membrane protein complex subunit 7 beta-sandwich" evidence="9">
    <location>
        <begin position="56"/>
        <end position="175"/>
    </location>
</feature>
<dbReference type="InParanoid" id="E4USJ9"/>
<dbReference type="EMBL" id="DS989824">
    <property type="protein sequence ID" value="EFR01350.1"/>
    <property type="molecule type" value="Genomic_DNA"/>
</dbReference>
<evidence type="ECO:0000256" key="2">
    <source>
        <dbReference type="ARBA" id="ARBA00022692"/>
    </source>
</evidence>
<organism evidence="11">
    <name type="scientific">Arthroderma gypseum (strain ATCC MYA-4604 / CBS 118893)</name>
    <name type="common">Microsporum gypseum</name>
    <dbReference type="NCBI Taxonomy" id="535722"/>
    <lineage>
        <taxon>Eukaryota</taxon>
        <taxon>Fungi</taxon>
        <taxon>Dikarya</taxon>
        <taxon>Ascomycota</taxon>
        <taxon>Pezizomycotina</taxon>
        <taxon>Eurotiomycetes</taxon>
        <taxon>Eurotiomycetidae</taxon>
        <taxon>Onygenales</taxon>
        <taxon>Arthrodermataceae</taxon>
        <taxon>Nannizzia</taxon>
    </lineage>
</organism>
<name>E4USJ9_ARTGP</name>
<keyword evidence="3 8" id="KW-0732">Signal</keyword>
<dbReference type="RefSeq" id="XP_003174180.1">
    <property type="nucleotide sequence ID" value="XM_003174132.1"/>
</dbReference>
<dbReference type="InterPro" id="IPR039163">
    <property type="entry name" value="EMC7"/>
</dbReference>
<dbReference type="GeneID" id="10029469"/>
<evidence type="ECO:0000313" key="11">
    <source>
        <dbReference type="Proteomes" id="UP000002669"/>
    </source>
</evidence>
<reference evidence="11" key="1">
    <citation type="journal article" date="2012" name="MBio">
        <title>Comparative genome analysis of Trichophyton rubrum and related dermatophytes reveals candidate genes involved in infection.</title>
        <authorList>
            <person name="Martinez D.A."/>
            <person name="Oliver B.G."/>
            <person name="Graeser Y."/>
            <person name="Goldberg J.M."/>
            <person name="Li W."/>
            <person name="Martinez-Rossi N.M."/>
            <person name="Monod M."/>
            <person name="Shelest E."/>
            <person name="Barton R.C."/>
            <person name="Birch E."/>
            <person name="Brakhage A.A."/>
            <person name="Chen Z."/>
            <person name="Gurr S.J."/>
            <person name="Heiman D."/>
            <person name="Heitman J."/>
            <person name="Kosti I."/>
            <person name="Rossi A."/>
            <person name="Saif S."/>
            <person name="Samalova M."/>
            <person name="Saunders C.W."/>
            <person name="Shea T."/>
            <person name="Summerbell R.C."/>
            <person name="Xu J."/>
            <person name="Young S."/>
            <person name="Zeng Q."/>
            <person name="Birren B.W."/>
            <person name="Cuomo C.A."/>
            <person name="White T.C."/>
        </authorList>
    </citation>
    <scope>NUCLEOTIDE SEQUENCE [LARGE SCALE GENOMIC DNA]</scope>
    <source>
        <strain evidence="11">ATCC MYA-4604 / CBS 118893</strain>
    </source>
</reference>
<accession>E4USJ9</accession>
<feature type="signal peptide" evidence="8">
    <location>
        <begin position="1"/>
        <end position="23"/>
    </location>
</feature>
<dbReference type="OrthoDB" id="27095at2759"/>
<dbReference type="PANTHER" id="PTHR13605:SF4">
    <property type="entry name" value="ER MEMBRANE PROTEIN COMPLEX SUBUNIT 7"/>
    <property type="match status" value="1"/>
</dbReference>
<gene>
    <name evidence="10" type="ORF">MGYG_04357</name>
</gene>
<evidence type="ECO:0000256" key="1">
    <source>
        <dbReference type="ARBA" id="ARBA00004167"/>
    </source>
</evidence>
<dbReference type="AlphaFoldDB" id="E4USJ9"/>
<dbReference type="VEuPathDB" id="FungiDB:MGYG_04357"/>
<evidence type="ECO:0000259" key="9">
    <source>
        <dbReference type="Pfam" id="PF09430"/>
    </source>
</evidence>
<evidence type="ECO:0000313" key="10">
    <source>
        <dbReference type="EMBL" id="EFR01350.1"/>
    </source>
</evidence>
<evidence type="ECO:0000256" key="4">
    <source>
        <dbReference type="ARBA" id="ARBA00022989"/>
    </source>
</evidence>
<dbReference type="HOGENOM" id="CLU_073620_0_0_1"/>
<dbReference type="GO" id="GO:0072546">
    <property type="term" value="C:EMC complex"/>
    <property type="evidence" value="ECO:0007669"/>
    <property type="project" value="TreeGrafter"/>
</dbReference>
<keyword evidence="4 7" id="KW-1133">Transmembrane helix</keyword>
<dbReference type="Pfam" id="PF09430">
    <property type="entry name" value="EMC7_beta-sandw"/>
    <property type="match status" value="1"/>
</dbReference>
<evidence type="ECO:0000256" key="5">
    <source>
        <dbReference type="ARBA" id="ARBA00023136"/>
    </source>
</evidence>
<dbReference type="STRING" id="535722.E4USJ9"/>
<protein>
    <recommendedName>
        <fullName evidence="9">ER membrane protein complex subunit 7 beta-sandwich domain-containing protein</fullName>
    </recommendedName>
</protein>
<keyword evidence="2 7" id="KW-0812">Transmembrane</keyword>
<feature type="chain" id="PRO_5003187979" description="ER membrane protein complex subunit 7 beta-sandwich domain-containing protein" evidence="8">
    <location>
        <begin position="24"/>
        <end position="257"/>
    </location>
</feature>
<proteinExistence type="predicted"/>
<evidence type="ECO:0000256" key="8">
    <source>
        <dbReference type="SAM" id="SignalP"/>
    </source>
</evidence>
<sequence length="257" mass="27712">MHFSYSSALLSLLALSSSTLSVASSLTVALPSSARIGSIPSSTYATLTTISQPNGPLKAPLSHLSTFVFDDLSLPTAPKGAEKPISYLLDIHSKSHVFAPYRVDVSSETGKIIGVWETYRGNPWDNKGPEKIISGGDYEPGVVVVEAKVLAKKDFYEQREKFSPLTLLKNPMILLAVFALAVTFGMPYLIENMDPETREEFEKQRASKKTNPANAAQGFDLAGWMAGTNPNLIDTGKPAGSSGREQESAAASMRRRG</sequence>
<evidence type="ECO:0000256" key="7">
    <source>
        <dbReference type="SAM" id="Phobius"/>
    </source>
</evidence>
<keyword evidence="5 7" id="KW-0472">Membrane</keyword>